<dbReference type="GO" id="GO:0016020">
    <property type="term" value="C:membrane"/>
    <property type="evidence" value="ECO:0007669"/>
    <property type="project" value="InterPro"/>
</dbReference>
<dbReference type="OrthoDB" id="406800at2759"/>
<comment type="caution">
    <text evidence="10">The sequence shown here is derived from an EMBL/GenBank/DDBJ whole genome shotgun (WGS) entry which is preliminary data.</text>
</comment>
<dbReference type="Pfam" id="PF09307">
    <property type="entry name" value="MHC2-interact"/>
    <property type="match status" value="1"/>
</dbReference>
<keyword evidence="3" id="KW-0677">Repeat</keyword>
<dbReference type="GO" id="GO:0042289">
    <property type="term" value="F:MHC class II protein binding"/>
    <property type="evidence" value="ECO:0007669"/>
    <property type="project" value="InterPro"/>
</dbReference>
<keyword evidence="8" id="KW-0812">Transmembrane</keyword>
<keyword evidence="2" id="KW-0964">Secreted</keyword>
<dbReference type="GO" id="GO:0019882">
    <property type="term" value="P:antigen processing and presentation"/>
    <property type="evidence" value="ECO:0007669"/>
    <property type="project" value="InterPro"/>
</dbReference>
<feature type="disulfide bond" evidence="5 6">
    <location>
        <begin position="150"/>
        <end position="157"/>
    </location>
</feature>
<dbReference type="CDD" id="cd00191">
    <property type="entry name" value="TY"/>
    <property type="match status" value="1"/>
</dbReference>
<sequence length="200" mass="21371">MAEQQNEPLLAPPAEGTVVNMGTPRDDSSKKAFRVAGFTVLACLLIAGQALTAYFVLSQKTQITNLEQQSDSLKKELNRRPSGGSSASKAMHMPSYNLPMMIDDASEQLKPQGDPSLLTKCQQEASAPQTDSTGFRPMCDRQGGYMPMQCWRSTGLCWCVSKDGVKIADTVTSGIPSCGGMVAASRGLAFAPSQLKSSDE</sequence>
<dbReference type="GO" id="GO:0005615">
    <property type="term" value="C:extracellular space"/>
    <property type="evidence" value="ECO:0007669"/>
    <property type="project" value="TreeGrafter"/>
</dbReference>
<dbReference type="InterPro" id="IPR043530">
    <property type="entry name" value="CD74_antigen"/>
</dbReference>
<evidence type="ECO:0000256" key="8">
    <source>
        <dbReference type="SAM" id="Phobius"/>
    </source>
</evidence>
<evidence type="ECO:0000256" key="2">
    <source>
        <dbReference type="ARBA" id="ARBA00022525"/>
    </source>
</evidence>
<dbReference type="GO" id="GO:0006886">
    <property type="term" value="P:intracellular protein transport"/>
    <property type="evidence" value="ECO:0007669"/>
    <property type="project" value="InterPro"/>
</dbReference>
<evidence type="ECO:0000259" key="9">
    <source>
        <dbReference type="PROSITE" id="PS51162"/>
    </source>
</evidence>
<evidence type="ECO:0000313" key="10">
    <source>
        <dbReference type="EMBL" id="KAG7484554.1"/>
    </source>
</evidence>
<dbReference type="Pfam" id="PF00086">
    <property type="entry name" value="Thyroglobulin_1"/>
    <property type="match status" value="1"/>
</dbReference>
<comment type="subcellular location">
    <subcellularLocation>
        <location evidence="1">Secreted</location>
    </subcellularLocation>
</comment>
<evidence type="ECO:0000256" key="1">
    <source>
        <dbReference type="ARBA" id="ARBA00004613"/>
    </source>
</evidence>
<keyword evidence="11" id="KW-1185">Reference proteome</keyword>
<dbReference type="PROSITE" id="PS00484">
    <property type="entry name" value="THYROGLOBULIN_1_1"/>
    <property type="match status" value="1"/>
</dbReference>
<feature type="disulfide bond" evidence="5">
    <location>
        <begin position="121"/>
        <end position="139"/>
    </location>
</feature>
<dbReference type="AlphaFoldDB" id="A0A9D3TAW8"/>
<dbReference type="PIRSF" id="PIRSF001992">
    <property type="entry name" value="CD74_antigen"/>
    <property type="match status" value="1"/>
</dbReference>
<dbReference type="InterPro" id="IPR000716">
    <property type="entry name" value="Thyroglobulin_1"/>
</dbReference>
<dbReference type="Proteomes" id="UP001046870">
    <property type="component" value="Chromosome 3"/>
</dbReference>
<evidence type="ECO:0000256" key="7">
    <source>
        <dbReference type="SAM" id="MobiDB-lite"/>
    </source>
</evidence>
<reference evidence="10" key="1">
    <citation type="submission" date="2021-01" db="EMBL/GenBank/DDBJ databases">
        <authorList>
            <person name="Zahm M."/>
            <person name="Roques C."/>
            <person name="Cabau C."/>
            <person name="Klopp C."/>
            <person name="Donnadieu C."/>
            <person name="Jouanno E."/>
            <person name="Lampietro C."/>
            <person name="Louis A."/>
            <person name="Herpin A."/>
            <person name="Echchiki A."/>
            <person name="Berthelot C."/>
            <person name="Parey E."/>
            <person name="Roest-Crollius H."/>
            <person name="Braasch I."/>
            <person name="Postlethwait J."/>
            <person name="Bobe J."/>
            <person name="Montfort J."/>
            <person name="Bouchez O."/>
            <person name="Begum T."/>
            <person name="Mejri S."/>
            <person name="Adams A."/>
            <person name="Chen W.-J."/>
            <person name="Guiguen Y."/>
        </authorList>
    </citation>
    <scope>NUCLEOTIDE SEQUENCE</scope>
    <source>
        <strain evidence="10">YG-15Mar2019-1</strain>
        <tissue evidence="10">Brain</tissue>
    </source>
</reference>
<dbReference type="InterPro" id="IPR051950">
    <property type="entry name" value="Dev_reg/Prot_inhib"/>
</dbReference>
<dbReference type="InterPro" id="IPR036857">
    <property type="entry name" value="Thyroglobulin_1_sf"/>
</dbReference>
<dbReference type="InterPro" id="IPR015386">
    <property type="entry name" value="MHC_II-assoc_invar/CLIP_MHC-bd"/>
</dbReference>
<feature type="domain" description="Thyroglobulin type-1" evidence="9">
    <location>
        <begin position="118"/>
        <end position="178"/>
    </location>
</feature>
<gene>
    <name evidence="10" type="ORF">MATL_G00050580</name>
</gene>
<comment type="caution">
    <text evidence="6">Lacks conserved residue(s) required for the propagation of feature annotation.</text>
</comment>
<dbReference type="SUPFAM" id="SSF57610">
    <property type="entry name" value="Thyroglobulin type-1 domain"/>
    <property type="match status" value="1"/>
</dbReference>
<keyword evidence="8" id="KW-1133">Transmembrane helix</keyword>
<name>A0A9D3TAW8_MEGAT</name>
<evidence type="ECO:0000313" key="11">
    <source>
        <dbReference type="Proteomes" id="UP001046870"/>
    </source>
</evidence>
<protein>
    <recommendedName>
        <fullName evidence="9">Thyroglobulin type-1 domain-containing protein</fullName>
    </recommendedName>
</protein>
<keyword evidence="8" id="KW-0472">Membrane</keyword>
<organism evidence="10 11">
    <name type="scientific">Megalops atlanticus</name>
    <name type="common">Tarpon</name>
    <name type="synonym">Clupea gigantea</name>
    <dbReference type="NCBI Taxonomy" id="7932"/>
    <lineage>
        <taxon>Eukaryota</taxon>
        <taxon>Metazoa</taxon>
        <taxon>Chordata</taxon>
        <taxon>Craniata</taxon>
        <taxon>Vertebrata</taxon>
        <taxon>Euteleostomi</taxon>
        <taxon>Actinopterygii</taxon>
        <taxon>Neopterygii</taxon>
        <taxon>Teleostei</taxon>
        <taxon>Elopiformes</taxon>
        <taxon>Megalopidae</taxon>
        <taxon>Megalops</taxon>
    </lineage>
</organism>
<accession>A0A9D3TAW8</accession>
<evidence type="ECO:0000256" key="5">
    <source>
        <dbReference type="PIRSR" id="PIRSR001992-1"/>
    </source>
</evidence>
<proteinExistence type="predicted"/>
<evidence type="ECO:0000256" key="4">
    <source>
        <dbReference type="ARBA" id="ARBA00023157"/>
    </source>
</evidence>
<dbReference type="Gene3D" id="4.10.800.10">
    <property type="entry name" value="Thyroglobulin type-1"/>
    <property type="match status" value="1"/>
</dbReference>
<dbReference type="PROSITE" id="PS51162">
    <property type="entry name" value="THYROGLOBULIN_1_2"/>
    <property type="match status" value="1"/>
</dbReference>
<evidence type="ECO:0000256" key="3">
    <source>
        <dbReference type="ARBA" id="ARBA00022737"/>
    </source>
</evidence>
<evidence type="ECO:0000256" key="6">
    <source>
        <dbReference type="PROSITE-ProRule" id="PRU00500"/>
    </source>
</evidence>
<dbReference type="SMART" id="SM00211">
    <property type="entry name" value="TY"/>
    <property type="match status" value="1"/>
</dbReference>
<dbReference type="GO" id="GO:0035718">
    <property type="term" value="F:macrophage migration inhibitory factor binding"/>
    <property type="evidence" value="ECO:0007669"/>
    <property type="project" value="InterPro"/>
</dbReference>
<dbReference type="GO" id="GO:0006955">
    <property type="term" value="P:immune response"/>
    <property type="evidence" value="ECO:0007669"/>
    <property type="project" value="InterPro"/>
</dbReference>
<feature type="transmembrane region" description="Helical" evidence="8">
    <location>
        <begin position="35"/>
        <end position="57"/>
    </location>
</feature>
<feature type="region of interest" description="Disordered" evidence="7">
    <location>
        <begin position="1"/>
        <end position="26"/>
    </location>
</feature>
<feature type="disulfide bond" evidence="5">
    <location>
        <begin position="159"/>
        <end position="178"/>
    </location>
</feature>
<feature type="region of interest" description="Disordered" evidence="7">
    <location>
        <begin position="69"/>
        <end position="92"/>
    </location>
</feature>
<dbReference type="EMBL" id="JAFDVH010000003">
    <property type="protein sequence ID" value="KAG7484554.1"/>
    <property type="molecule type" value="Genomic_DNA"/>
</dbReference>
<dbReference type="PANTHER" id="PTHR12352:SF3">
    <property type="entry name" value="NIDOGEN-2"/>
    <property type="match status" value="1"/>
</dbReference>
<keyword evidence="4 5" id="KW-1015">Disulfide bond</keyword>
<dbReference type="PANTHER" id="PTHR12352">
    <property type="entry name" value="SECRETED MODULAR CALCIUM-BINDING PROTEIN"/>
    <property type="match status" value="1"/>
</dbReference>